<protein>
    <recommendedName>
        <fullName evidence="1">2Fe-2S ferredoxin-type domain-containing protein</fullName>
    </recommendedName>
</protein>
<dbReference type="Pfam" id="PF17650">
    <property type="entry name" value="RACo_linker"/>
    <property type="match status" value="1"/>
</dbReference>
<evidence type="ECO:0000259" key="1">
    <source>
        <dbReference type="PROSITE" id="PS51085"/>
    </source>
</evidence>
<dbReference type="Gene3D" id="3.40.109.40">
    <property type="match status" value="1"/>
</dbReference>
<dbReference type="Pfam" id="PF14574">
    <property type="entry name" value="RACo_C_ter"/>
    <property type="match status" value="1"/>
</dbReference>
<dbReference type="InterPro" id="IPR040506">
    <property type="entry name" value="RACo_linker"/>
</dbReference>
<dbReference type="InterPro" id="IPR012675">
    <property type="entry name" value="Beta-grasp_dom_sf"/>
</dbReference>
<dbReference type="PANTHER" id="PTHR42895:SF1">
    <property type="entry name" value="IRON-SULFUR CLUSTER PROTEIN"/>
    <property type="match status" value="1"/>
</dbReference>
<gene>
    <name evidence="2" type="ORF">Thewi_2116</name>
</gene>
<dbReference type="eggNOG" id="COG0633">
    <property type="taxonomic scope" value="Bacteria"/>
</dbReference>
<dbReference type="InterPro" id="IPR037010">
    <property type="entry name" value="VitB12-dep_Met_synth_activ_sf"/>
</dbReference>
<dbReference type="Pfam" id="PF17651">
    <property type="entry name" value="Raco_middle"/>
    <property type="match status" value="1"/>
</dbReference>
<dbReference type="eggNOG" id="COG3894">
    <property type="taxonomic scope" value="Bacteria"/>
</dbReference>
<dbReference type="InterPro" id="IPR041414">
    <property type="entry name" value="Raco-like_middle"/>
</dbReference>
<dbReference type="CDD" id="cd00207">
    <property type="entry name" value="fer2"/>
    <property type="match status" value="1"/>
</dbReference>
<dbReference type="InterPro" id="IPR036010">
    <property type="entry name" value="2Fe-2S_ferredoxin-like_sf"/>
</dbReference>
<dbReference type="Gene3D" id="3.10.20.880">
    <property type="match status" value="1"/>
</dbReference>
<dbReference type="AlphaFoldDB" id="G2MTT5"/>
<dbReference type="EMBL" id="CP002991">
    <property type="protein sequence ID" value="AEM79470.1"/>
    <property type="molecule type" value="Genomic_DNA"/>
</dbReference>
<evidence type="ECO:0000313" key="2">
    <source>
        <dbReference type="EMBL" id="AEM79470.1"/>
    </source>
</evidence>
<proteinExistence type="predicted"/>
<evidence type="ECO:0000313" key="3">
    <source>
        <dbReference type="Proteomes" id="UP000008276"/>
    </source>
</evidence>
<dbReference type="PANTHER" id="PTHR42895">
    <property type="entry name" value="IRON-SULFUR CLUSTER-BINDING PROTEIN-RELATED"/>
    <property type="match status" value="1"/>
</dbReference>
<dbReference type="Gene3D" id="3.10.20.30">
    <property type="match status" value="1"/>
</dbReference>
<dbReference type="STRING" id="697303.Thewi_2116"/>
<dbReference type="KEGG" id="twi:Thewi_2116"/>
<dbReference type="Proteomes" id="UP000008276">
    <property type="component" value="Chromosome"/>
</dbReference>
<organism evidence="2 3">
    <name type="scientific">Thermoanaerobacter wiegelii Rt8.B1</name>
    <dbReference type="NCBI Taxonomy" id="697303"/>
    <lineage>
        <taxon>Bacteria</taxon>
        <taxon>Bacillati</taxon>
        <taxon>Bacillota</taxon>
        <taxon>Clostridia</taxon>
        <taxon>Thermoanaerobacterales</taxon>
        <taxon>Thermoanaerobacteraceae</taxon>
        <taxon>Thermoanaerobacter</taxon>
    </lineage>
</organism>
<dbReference type="GO" id="GO:0008705">
    <property type="term" value="F:methionine synthase activity"/>
    <property type="evidence" value="ECO:0007669"/>
    <property type="project" value="InterPro"/>
</dbReference>
<accession>G2MTT5</accession>
<dbReference type="SUPFAM" id="SSF56507">
    <property type="entry name" value="Methionine synthase activation domain-like"/>
    <property type="match status" value="1"/>
</dbReference>
<dbReference type="Pfam" id="PF00111">
    <property type="entry name" value="Fer2"/>
    <property type="match status" value="1"/>
</dbReference>
<dbReference type="InterPro" id="IPR027980">
    <property type="entry name" value="RACo_C"/>
</dbReference>
<feature type="domain" description="2Fe-2S ferredoxin-type" evidence="1">
    <location>
        <begin position="233"/>
        <end position="328"/>
    </location>
</feature>
<dbReference type="GO" id="GO:0051536">
    <property type="term" value="F:iron-sulfur cluster binding"/>
    <property type="evidence" value="ECO:0007669"/>
    <property type="project" value="InterPro"/>
</dbReference>
<dbReference type="InterPro" id="IPR001041">
    <property type="entry name" value="2Fe-2S_ferredoxin-type"/>
</dbReference>
<dbReference type="SUPFAM" id="SSF54292">
    <property type="entry name" value="2Fe-2S ferredoxin-like"/>
    <property type="match status" value="1"/>
</dbReference>
<name>G2MTT5_9THEO</name>
<sequence>MPIEKNREVFIDKNIVFKNLGYNELNNIPQDILNEVDETISHSMSLIKPMVVYERLPFEVNEQEKVVLIDGKYQFKSDYLIKKIKEADSMVIAIATIGPGIDEMCDKYFSQGHYLKGMIYDAIGTAALINLMRKFWLDLVNKAKNEGVGITRGLSPGNKDWDLKAQKMIFSILDGSSIGVELSENFMMKPIKSISVVYGMGKNIPIAVVDHDCADCEIKDCSFRITPRLKERYKVDIINGNNKLTVEVERGKRLWDLLMENKIPVQSSCGGHGTCGECRVIMHPVKQFNQLTPAEKKFISLQDTQKGYRLACTIFIDQDMEVIVPEVNKDAKILSVGDEKEIELKLRVKKINVIMKRPELDDQRDDLKRLEYNIGRIKSVPNVIRKLPNVLRQNEFNINVVIRNGELLDVVSPNNKSLYGIAMDIGTTTIVAYLIDLNTGKQLDVYSNLNPQKPYGADVITRINYTITNPKGLEDLHNSIIDEVNNILAYFYQKNGINSNDIYEIVVVGNTTMMHIFAGIPCVNIANAPYIPAYTKELEFKASEIGININPNGYIVMLPMVSGYVGADTIAAIIASGMYESKEMSLLGDIGTNGEIVLGNKDKMVSCSAAAGPAFEGAEITFGTVGVAGAISYVDLNSDSIYKTIGDKRPPIGICGSGIVDTVSELIKKGIVDEAGKMHKAEELEDLLEPRLLKRLVEYNGQVAFVLDDSTGIVLTQKDIREFQLAKGAIAAGINILINELGIEAEDIQKVYFAGGFGNYIRIESAINIGLIPKILKDRIIQIGNAAGVGAKMALLSNDYLKLALEIKNKVKYIELFAIPEFQIEFMNAMYF</sequence>
<dbReference type="HOGENOM" id="CLU_2541516_0_0_9"/>
<keyword evidence="3" id="KW-1185">Reference proteome</keyword>
<dbReference type="Gene3D" id="3.30.420.480">
    <property type="entry name" value="Domain of unknown function (DUF4445)"/>
    <property type="match status" value="1"/>
</dbReference>
<dbReference type="InterPro" id="IPR052911">
    <property type="entry name" value="Corrinoid_activation_enz"/>
</dbReference>
<dbReference type="InterPro" id="IPR042259">
    <property type="entry name" value="Raco-like_middle_sf"/>
</dbReference>
<reference evidence="2 3" key="1">
    <citation type="submission" date="2011-08" db="EMBL/GenBank/DDBJ databases">
        <title>Complete sequence of Thermoanaerobacter wiegelii Rt8.B1.</title>
        <authorList>
            <consortium name="US DOE Joint Genome Institute"/>
            <person name="Lucas S."/>
            <person name="Han J."/>
            <person name="Lapidus A."/>
            <person name="Cheng J.-F."/>
            <person name="Goodwin L."/>
            <person name="Pitluck S."/>
            <person name="Peters L."/>
            <person name="Mikhailova N."/>
            <person name="Zeytun A."/>
            <person name="Daligault H."/>
            <person name="Detter J.C."/>
            <person name="Han C."/>
            <person name="Tapia R."/>
            <person name="Land M."/>
            <person name="Hauser L."/>
            <person name="Kyrpides N."/>
            <person name="Ivanova N."/>
            <person name="Pagani I."/>
            <person name="Hemme C."/>
            <person name="Woyke T."/>
        </authorList>
    </citation>
    <scope>NUCLEOTIDE SEQUENCE [LARGE SCALE GENOMIC DNA]</scope>
    <source>
        <strain evidence="2 3">Rt8.B1</strain>
    </source>
</reference>
<dbReference type="PROSITE" id="PS51085">
    <property type="entry name" value="2FE2S_FER_2"/>
    <property type="match status" value="1"/>
</dbReference>